<reference evidence="7" key="1">
    <citation type="submission" date="2017-07" db="EMBL/GenBank/DDBJ databases">
        <authorList>
            <person name="Varghese N."/>
            <person name="Submissions S."/>
        </authorList>
    </citation>
    <scope>NUCLEOTIDE SEQUENCE [LARGE SCALE GENOMIC DNA]</scope>
    <source>
        <strain evidence="7">NLAE-zl-C134</strain>
    </source>
</reference>
<keyword evidence="2" id="KW-0677">Repeat</keyword>
<evidence type="ECO:0000313" key="7">
    <source>
        <dbReference type="Proteomes" id="UP000254051"/>
    </source>
</evidence>
<protein>
    <submittedName>
        <fullName evidence="6">Monosaccharide ABC transporter ATP-binding protein, CUT2 family</fullName>
    </submittedName>
</protein>
<evidence type="ECO:0000259" key="5">
    <source>
        <dbReference type="PROSITE" id="PS50893"/>
    </source>
</evidence>
<dbReference type="AlphaFoldDB" id="A0A316A3G6"/>
<dbReference type="Proteomes" id="UP000254051">
    <property type="component" value="Unassembled WGS sequence"/>
</dbReference>
<dbReference type="InterPro" id="IPR003593">
    <property type="entry name" value="AAA+_ATPase"/>
</dbReference>
<dbReference type="PANTHER" id="PTHR43790">
    <property type="entry name" value="CARBOHYDRATE TRANSPORT ATP-BINDING PROTEIN MG119-RELATED"/>
    <property type="match status" value="1"/>
</dbReference>
<dbReference type="OrthoDB" id="9771863at2"/>
<evidence type="ECO:0000256" key="4">
    <source>
        <dbReference type="ARBA" id="ARBA00022840"/>
    </source>
</evidence>
<keyword evidence="3" id="KW-0547">Nucleotide-binding</keyword>
<dbReference type="GO" id="GO:0005524">
    <property type="term" value="F:ATP binding"/>
    <property type="evidence" value="ECO:0007669"/>
    <property type="project" value="UniProtKB-KW"/>
</dbReference>
<dbReference type="InterPro" id="IPR050107">
    <property type="entry name" value="ABC_carbohydrate_import_ATPase"/>
</dbReference>
<dbReference type="Pfam" id="PF00005">
    <property type="entry name" value="ABC_tran"/>
    <property type="match status" value="2"/>
</dbReference>
<dbReference type="Gene3D" id="3.40.50.300">
    <property type="entry name" value="P-loop containing nucleotide triphosphate hydrolases"/>
    <property type="match status" value="2"/>
</dbReference>
<accession>A0A316A3G6</accession>
<dbReference type="EMBL" id="UHJJ01000001">
    <property type="protein sequence ID" value="SUQ12337.1"/>
    <property type="molecule type" value="Genomic_DNA"/>
</dbReference>
<keyword evidence="4 6" id="KW-0067">ATP-binding</keyword>
<keyword evidence="1" id="KW-0813">Transport</keyword>
<keyword evidence="7" id="KW-1185">Reference proteome</keyword>
<dbReference type="InterPro" id="IPR017871">
    <property type="entry name" value="ABC_transporter-like_CS"/>
</dbReference>
<feature type="domain" description="ABC transporter" evidence="5">
    <location>
        <begin position="260"/>
        <end position="499"/>
    </location>
</feature>
<sequence>MKETQVLFRVEKLNKSFGATKALQEVELVIHGGEVHGLIGENGSGKSTFSSICAGIQPPDSGMMYIGQDSYQPSGTIEAVDRGISMIVQEQGTIGGITVAANVFFGKEAMFSRGGLVNIKQLNCAAAEALEKIGVSHIKPDQIIDGLTFEDRKLVEIARALYTNPCLLIVDETTTALTLSGRDVLYRVMEQVKIGGGSVLFISHDIEEIMEKCDSLTVLRDGTLTANLRKEEFAEETIKQLMIGRDISKHYYRSDEKVKVCSEVVLEAESMTASGINGVSLKLHKGEILGIGGLSDCGMHELGKALFGLIKPKQGEARLSGSGRVENAAWAVRHGIAYVSKNRDRESMMTVCSIKDNICLPSLKEISRGGLISKKRETLLAQKWYEFLKVKALSVNQYCNTLSGGNKQKVVLAKWLGKGSEIMILDCPTRGIDIGTKASIYKIIEQLKNEGKSIILISEELAELIGMSDRVLVLKNGRISGEFFREEQLTEAKLLEKMI</sequence>
<dbReference type="PROSITE" id="PS50893">
    <property type="entry name" value="ABC_TRANSPORTER_2"/>
    <property type="match status" value="2"/>
</dbReference>
<dbReference type="SUPFAM" id="SSF52540">
    <property type="entry name" value="P-loop containing nucleoside triphosphate hydrolases"/>
    <property type="match status" value="2"/>
</dbReference>
<dbReference type="PROSITE" id="PS00211">
    <property type="entry name" value="ABC_TRANSPORTER_1"/>
    <property type="match status" value="1"/>
</dbReference>
<dbReference type="InterPro" id="IPR027417">
    <property type="entry name" value="P-loop_NTPase"/>
</dbReference>
<gene>
    <name evidence="6" type="ORF">SAMN05216529_101228</name>
</gene>
<organism evidence="6 7">
    <name type="scientific">Faecalicatena contorta</name>
    <dbReference type="NCBI Taxonomy" id="39482"/>
    <lineage>
        <taxon>Bacteria</taxon>
        <taxon>Bacillati</taxon>
        <taxon>Bacillota</taxon>
        <taxon>Clostridia</taxon>
        <taxon>Lachnospirales</taxon>
        <taxon>Lachnospiraceae</taxon>
        <taxon>Faecalicatena</taxon>
    </lineage>
</organism>
<dbReference type="RefSeq" id="WP_109708363.1">
    <property type="nucleotide sequence ID" value="NZ_QGDS01000001.1"/>
</dbReference>
<dbReference type="PANTHER" id="PTHR43790:SF9">
    <property type="entry name" value="GALACTOFURANOSE TRANSPORTER ATP-BINDING PROTEIN YTFR"/>
    <property type="match status" value="1"/>
</dbReference>
<proteinExistence type="predicted"/>
<dbReference type="SMART" id="SM00382">
    <property type="entry name" value="AAA"/>
    <property type="match status" value="2"/>
</dbReference>
<dbReference type="CDD" id="cd03216">
    <property type="entry name" value="ABC_Carb_Monos_I"/>
    <property type="match status" value="1"/>
</dbReference>
<dbReference type="GO" id="GO:0016887">
    <property type="term" value="F:ATP hydrolysis activity"/>
    <property type="evidence" value="ECO:0007669"/>
    <property type="project" value="InterPro"/>
</dbReference>
<evidence type="ECO:0000256" key="3">
    <source>
        <dbReference type="ARBA" id="ARBA00022741"/>
    </source>
</evidence>
<dbReference type="InterPro" id="IPR003439">
    <property type="entry name" value="ABC_transporter-like_ATP-bd"/>
</dbReference>
<evidence type="ECO:0000256" key="1">
    <source>
        <dbReference type="ARBA" id="ARBA00022448"/>
    </source>
</evidence>
<feature type="domain" description="ABC transporter" evidence="5">
    <location>
        <begin position="8"/>
        <end position="246"/>
    </location>
</feature>
<dbReference type="CDD" id="cd03215">
    <property type="entry name" value="ABC_Carb_Monos_II"/>
    <property type="match status" value="1"/>
</dbReference>
<name>A0A316A3G6_9FIRM</name>
<evidence type="ECO:0000313" key="6">
    <source>
        <dbReference type="EMBL" id="SUQ12337.1"/>
    </source>
</evidence>
<evidence type="ECO:0000256" key="2">
    <source>
        <dbReference type="ARBA" id="ARBA00022737"/>
    </source>
</evidence>